<dbReference type="GO" id="GO:0008955">
    <property type="term" value="F:peptidoglycan glycosyltransferase activity"/>
    <property type="evidence" value="ECO:0007669"/>
    <property type="project" value="UniProtKB-EC"/>
</dbReference>
<evidence type="ECO:0000256" key="4">
    <source>
        <dbReference type="ARBA" id="ARBA00022676"/>
    </source>
</evidence>
<dbReference type="GO" id="GO:0006508">
    <property type="term" value="P:proteolysis"/>
    <property type="evidence" value="ECO:0007669"/>
    <property type="project" value="UniProtKB-KW"/>
</dbReference>
<feature type="compositionally biased region" description="Basic and acidic residues" evidence="16">
    <location>
        <begin position="934"/>
        <end position="949"/>
    </location>
</feature>
<dbReference type="InterPro" id="IPR012338">
    <property type="entry name" value="Beta-lactam/transpept-like"/>
</dbReference>
<keyword evidence="21" id="KW-1185">Reference proteome</keyword>
<evidence type="ECO:0000256" key="16">
    <source>
        <dbReference type="SAM" id="MobiDB-lite"/>
    </source>
</evidence>
<dbReference type="SUPFAM" id="SSF53955">
    <property type="entry name" value="Lysozyme-like"/>
    <property type="match status" value="1"/>
</dbReference>
<evidence type="ECO:0000256" key="7">
    <source>
        <dbReference type="ARBA" id="ARBA00022801"/>
    </source>
</evidence>
<evidence type="ECO:0000256" key="1">
    <source>
        <dbReference type="ARBA" id="ARBA00022475"/>
    </source>
</evidence>
<dbReference type="PANTHER" id="PTHR32282:SF32">
    <property type="entry name" value="PENICILLIN-BINDING PROTEIN 2A"/>
    <property type="match status" value="1"/>
</dbReference>
<dbReference type="GO" id="GO:0008658">
    <property type="term" value="F:penicillin binding"/>
    <property type="evidence" value="ECO:0007669"/>
    <property type="project" value="InterPro"/>
</dbReference>
<dbReference type="KEGG" id="bco:Bcell_3266"/>
<dbReference type="InterPro" id="IPR001264">
    <property type="entry name" value="Glyco_trans_51"/>
</dbReference>
<keyword evidence="13" id="KW-0961">Cell wall biogenesis/degradation</keyword>
<evidence type="ECO:0000256" key="15">
    <source>
        <dbReference type="ARBA" id="ARBA00049902"/>
    </source>
</evidence>
<evidence type="ECO:0000256" key="14">
    <source>
        <dbReference type="ARBA" id="ARBA00034000"/>
    </source>
</evidence>
<dbReference type="Gene3D" id="1.10.3810.10">
    <property type="entry name" value="Biosynthetic peptidoglycan transglycosylase-like"/>
    <property type="match status" value="1"/>
</dbReference>
<dbReference type="GO" id="GO:0030288">
    <property type="term" value="C:outer membrane-bounded periplasmic space"/>
    <property type="evidence" value="ECO:0007669"/>
    <property type="project" value="TreeGrafter"/>
</dbReference>
<keyword evidence="8" id="KW-0133">Cell shape</keyword>
<evidence type="ECO:0000259" key="19">
    <source>
        <dbReference type="Pfam" id="PF00912"/>
    </source>
</evidence>
<dbReference type="Pfam" id="PF00912">
    <property type="entry name" value="Transgly"/>
    <property type="match status" value="1"/>
</dbReference>
<evidence type="ECO:0000256" key="17">
    <source>
        <dbReference type="SAM" id="Phobius"/>
    </source>
</evidence>
<dbReference type="Pfam" id="PF00905">
    <property type="entry name" value="Transpeptidase"/>
    <property type="match status" value="1"/>
</dbReference>
<dbReference type="GO" id="GO:0009252">
    <property type="term" value="P:peptidoglycan biosynthetic process"/>
    <property type="evidence" value="ECO:0007669"/>
    <property type="project" value="UniProtKB-KW"/>
</dbReference>
<comment type="catalytic activity">
    <reaction evidence="15">
        <text>[GlcNAc-(1-&gt;4)-Mur2Ac(oyl-L-Ala-gamma-D-Glu-L-Lys-D-Ala-D-Ala)](n)-di-trans,octa-cis-undecaprenyl diphosphate + beta-D-GlcNAc-(1-&gt;4)-Mur2Ac(oyl-L-Ala-gamma-D-Glu-L-Lys-D-Ala-D-Ala)-di-trans,octa-cis-undecaprenyl diphosphate = [GlcNAc-(1-&gt;4)-Mur2Ac(oyl-L-Ala-gamma-D-Glu-L-Lys-D-Ala-D-Ala)](n+1)-di-trans,octa-cis-undecaprenyl diphosphate + di-trans,octa-cis-undecaprenyl diphosphate + H(+)</text>
        <dbReference type="Rhea" id="RHEA:23708"/>
        <dbReference type="Rhea" id="RHEA-COMP:9602"/>
        <dbReference type="Rhea" id="RHEA-COMP:9603"/>
        <dbReference type="ChEBI" id="CHEBI:15378"/>
        <dbReference type="ChEBI" id="CHEBI:58405"/>
        <dbReference type="ChEBI" id="CHEBI:60033"/>
        <dbReference type="ChEBI" id="CHEBI:78435"/>
        <dbReference type="EC" id="2.4.99.28"/>
    </reaction>
</comment>
<dbReference type="Gene3D" id="2.60.40.10">
    <property type="entry name" value="Immunoglobulins"/>
    <property type="match status" value="1"/>
</dbReference>
<evidence type="ECO:0000256" key="10">
    <source>
        <dbReference type="ARBA" id="ARBA00022989"/>
    </source>
</evidence>
<dbReference type="EMBL" id="CP002394">
    <property type="protein sequence ID" value="ADU31508.1"/>
    <property type="molecule type" value="Genomic_DNA"/>
</dbReference>
<dbReference type="HOGENOM" id="CLU_006354_2_0_9"/>
<proteinExistence type="predicted"/>
<evidence type="ECO:0000256" key="9">
    <source>
        <dbReference type="ARBA" id="ARBA00022984"/>
    </source>
</evidence>
<reference evidence="20" key="1">
    <citation type="submission" date="2010-12" db="EMBL/GenBank/DDBJ databases">
        <title>Complete sequence of Bacillus cellulosilyticus DSM 2522.</title>
        <authorList>
            <consortium name="US DOE Joint Genome Institute"/>
            <person name="Lucas S."/>
            <person name="Copeland A."/>
            <person name="Lapidus A."/>
            <person name="Cheng J.-F."/>
            <person name="Bruce D."/>
            <person name="Goodwin L."/>
            <person name="Pitluck S."/>
            <person name="Chertkov O."/>
            <person name="Detter J.C."/>
            <person name="Han C."/>
            <person name="Tapia R."/>
            <person name="Land M."/>
            <person name="Hauser L."/>
            <person name="Jeffries C."/>
            <person name="Kyrpides N."/>
            <person name="Ivanova N."/>
            <person name="Mikhailova N."/>
            <person name="Brumm P."/>
            <person name="Mead D."/>
            <person name="Woyke T."/>
        </authorList>
    </citation>
    <scope>NUCLEOTIDE SEQUENCE [LARGE SCALE GENOMIC DNA]</scope>
    <source>
        <strain evidence="20">DSM 2522</strain>
    </source>
</reference>
<evidence type="ECO:0000313" key="21">
    <source>
        <dbReference type="Proteomes" id="UP000001401"/>
    </source>
</evidence>
<dbReference type="STRING" id="649639.Bcell_3266"/>
<keyword evidence="12" id="KW-0511">Multifunctional enzyme</keyword>
<dbReference type="SUPFAM" id="SSF56601">
    <property type="entry name" value="beta-lactamase/transpeptidase-like"/>
    <property type="match status" value="1"/>
</dbReference>
<evidence type="ECO:0000256" key="12">
    <source>
        <dbReference type="ARBA" id="ARBA00023268"/>
    </source>
</evidence>
<keyword evidence="1" id="KW-1003">Cell membrane</keyword>
<feature type="region of interest" description="Disordered" evidence="16">
    <location>
        <begin position="914"/>
        <end position="984"/>
    </location>
</feature>
<dbReference type="GO" id="GO:0008360">
    <property type="term" value="P:regulation of cell shape"/>
    <property type="evidence" value="ECO:0007669"/>
    <property type="project" value="UniProtKB-KW"/>
</dbReference>
<dbReference type="eggNOG" id="COG0744">
    <property type="taxonomic scope" value="Bacteria"/>
</dbReference>
<evidence type="ECO:0000256" key="5">
    <source>
        <dbReference type="ARBA" id="ARBA00022679"/>
    </source>
</evidence>
<keyword evidence="4 20" id="KW-0328">Glycosyltransferase</keyword>
<keyword evidence="11 17" id="KW-0472">Membrane</keyword>
<name>E6U162_EVAC2</name>
<dbReference type="InterPro" id="IPR013783">
    <property type="entry name" value="Ig-like_fold"/>
</dbReference>
<keyword evidence="5 20" id="KW-0808">Transferase</keyword>
<dbReference type="PANTHER" id="PTHR32282">
    <property type="entry name" value="BINDING PROTEIN TRANSPEPTIDASE, PUTATIVE-RELATED"/>
    <property type="match status" value="1"/>
</dbReference>
<keyword evidence="10 17" id="KW-1133">Transmembrane helix</keyword>
<evidence type="ECO:0000256" key="13">
    <source>
        <dbReference type="ARBA" id="ARBA00023316"/>
    </source>
</evidence>
<dbReference type="Proteomes" id="UP000001401">
    <property type="component" value="Chromosome"/>
</dbReference>
<evidence type="ECO:0000256" key="8">
    <source>
        <dbReference type="ARBA" id="ARBA00022960"/>
    </source>
</evidence>
<dbReference type="OrthoDB" id="9766909at2"/>
<evidence type="ECO:0000313" key="20">
    <source>
        <dbReference type="EMBL" id="ADU31508.1"/>
    </source>
</evidence>
<dbReference type="InterPro" id="IPR001460">
    <property type="entry name" value="PCN-bd_Tpept"/>
</dbReference>
<sequence length="984" mass="110549">MSDHRFSIKKIFQRRETQTVFKSVRVTSQVVWNLFLIFTIIGTMSLLFVGGAGAGYFISLVKDEPVRSYEDMRRDIYDYEEATEIYFAGNDYLGDLPSPLERREIPLEEMSEHVINAVIATEDEYFEEHNGIVPKALLRAIYQDFSNASTQTGGSTLTQQLIKNQILTSEVTHDRKAVEILLAIRLEQFFEKDEILEAYLNVVPFGRNASGRQIAGVQAAAQGIFGVDAKDLNIPQAAFIAGLPQSPFAYTPFTSRQQGEAQVKENMDAGLNRMRTVLNRMHSRGYITDEQYEEALAYDIRANLAEPQPSSLDDYPYVTDYVRSRATDALAIALLEADGIILEDIDDENQRDLLRQRYREEAQRSLHRDGYKIHTTIDRELYDAHQKAVADYSDSFASSVSGTRTNEQGEVEAREFLEEAGSMLIENGTGRILSFVGGRDYEQENYNHATQAERQTGSTIKPLYTYALGLDTGVIQPGMITPDVTYFYPPPNDSTQVRNFDRDHRGLITARTALALSRNVPAVREAEKIPHDLRRETLVNLGFEKFFPNDSSFPHPSTALGTLEMTVEANTAAYATFGNEGQYLEGYVIERIENSAGEVIYEHEPDPVEVFSPQTSYLMIDMMREVLRSGTATRIPGYLSFQADWAGKTGTATNDEGHARDYWFVGLNPNVTLSAWIGYGNGHRLANDYSPRLQRLWANMANELYEVNPELIGPSDQFQSPGGIVSQSICGISGMLPSDLCREAGFVTTDLFNAKYVPTEVDDSLERVNYVSIDGDLYRALESTPLEFTNEGISVKEEYFDFGEDVNVASFMPESWSSLIPDREAPDNGKTPDPLSSLSVSSNRISWNNHHEEDVIGYRIYYSIDEGTDFTLVDSVKWDEEFTYSGHDGAYYVTAVDVAGRESSQSDVVIIGEYINPEDEEPSEPEPEPEPEEDERRRPEREQDNATKPEDDEDENNSEGNEHDSNNGNGNGNGNGNRNRNNNG</sequence>
<evidence type="ECO:0000256" key="11">
    <source>
        <dbReference type="ARBA" id="ARBA00023136"/>
    </source>
</evidence>
<dbReference type="EC" id="2.4.1.129" evidence="20"/>
<dbReference type="GO" id="GO:0009002">
    <property type="term" value="F:serine-type D-Ala-D-Ala carboxypeptidase activity"/>
    <property type="evidence" value="ECO:0007669"/>
    <property type="project" value="UniProtKB-EC"/>
</dbReference>
<keyword evidence="9" id="KW-0573">Peptidoglycan synthesis</keyword>
<keyword evidence="3" id="KW-0645">Protease</keyword>
<evidence type="ECO:0000259" key="18">
    <source>
        <dbReference type="Pfam" id="PF00905"/>
    </source>
</evidence>
<organism evidence="20 21">
    <name type="scientific">Evansella cellulosilytica (strain ATCC 21833 / DSM 2522 / FERM P-1141 / JCM 9156 / N-4)</name>
    <name type="common">Bacillus cellulosilyticus</name>
    <dbReference type="NCBI Taxonomy" id="649639"/>
    <lineage>
        <taxon>Bacteria</taxon>
        <taxon>Bacillati</taxon>
        <taxon>Bacillota</taxon>
        <taxon>Bacilli</taxon>
        <taxon>Bacillales</taxon>
        <taxon>Bacillaceae</taxon>
        <taxon>Evansella</taxon>
    </lineage>
</organism>
<dbReference type="GO" id="GO:0071555">
    <property type="term" value="P:cell wall organization"/>
    <property type="evidence" value="ECO:0007669"/>
    <property type="project" value="UniProtKB-KW"/>
</dbReference>
<dbReference type="AlphaFoldDB" id="E6U162"/>
<evidence type="ECO:0000256" key="6">
    <source>
        <dbReference type="ARBA" id="ARBA00022692"/>
    </source>
</evidence>
<dbReference type="InterPro" id="IPR023346">
    <property type="entry name" value="Lysozyme-like_dom_sf"/>
</dbReference>
<dbReference type="Gene3D" id="3.40.710.10">
    <property type="entry name" value="DD-peptidase/beta-lactamase superfamily"/>
    <property type="match status" value="1"/>
</dbReference>
<evidence type="ECO:0000256" key="3">
    <source>
        <dbReference type="ARBA" id="ARBA00022670"/>
    </source>
</evidence>
<keyword evidence="6 17" id="KW-0812">Transmembrane</keyword>
<keyword evidence="2" id="KW-0121">Carboxypeptidase</keyword>
<dbReference type="InterPro" id="IPR050396">
    <property type="entry name" value="Glycosyltr_51/Transpeptidase"/>
</dbReference>
<feature type="compositionally biased region" description="Acidic residues" evidence="16">
    <location>
        <begin position="916"/>
        <end position="933"/>
    </location>
</feature>
<dbReference type="Gene3D" id="3.90.1310.40">
    <property type="match status" value="1"/>
</dbReference>
<comment type="catalytic activity">
    <reaction evidence="14">
        <text>Preferential cleavage: (Ac)2-L-Lys-D-Ala-|-D-Ala. Also transpeptidation of peptidyl-alanyl moieties that are N-acyl substituents of D-alanine.</text>
        <dbReference type="EC" id="3.4.16.4"/>
    </reaction>
</comment>
<keyword evidence="7" id="KW-0378">Hydrolase</keyword>
<dbReference type="InterPro" id="IPR036950">
    <property type="entry name" value="PBP_transglycosylase"/>
</dbReference>
<protein>
    <submittedName>
        <fullName evidence="20">Peptidoglycan glycosyltransferase</fullName>
        <ecNumber evidence="20">2.4.1.129</ecNumber>
    </submittedName>
</protein>
<evidence type="ECO:0000256" key="2">
    <source>
        <dbReference type="ARBA" id="ARBA00022645"/>
    </source>
</evidence>
<feature type="transmembrane region" description="Helical" evidence="17">
    <location>
        <begin position="30"/>
        <end position="58"/>
    </location>
</feature>
<dbReference type="RefSeq" id="WP_013489839.1">
    <property type="nucleotide sequence ID" value="NC_014829.1"/>
</dbReference>
<gene>
    <name evidence="20" type="ordered locus">Bcell_3266</name>
</gene>
<feature type="domain" description="Penicillin-binding protein transpeptidase" evidence="18">
    <location>
        <begin position="423"/>
        <end position="670"/>
    </location>
</feature>
<accession>E6U162</accession>
<feature type="domain" description="Glycosyl transferase family 51" evidence="19">
    <location>
        <begin position="98"/>
        <end position="281"/>
    </location>
</feature>